<name>A0A0E9R5P0_ANGAN</name>
<dbReference type="EMBL" id="GBXM01084153">
    <property type="protein sequence ID" value="JAH24424.1"/>
    <property type="molecule type" value="Transcribed_RNA"/>
</dbReference>
<protein>
    <submittedName>
        <fullName evidence="1">Uncharacterized protein</fullName>
    </submittedName>
</protein>
<dbReference type="AlphaFoldDB" id="A0A0E9R5P0"/>
<accession>A0A0E9R5P0</accession>
<organism evidence="1">
    <name type="scientific">Anguilla anguilla</name>
    <name type="common">European freshwater eel</name>
    <name type="synonym">Muraena anguilla</name>
    <dbReference type="NCBI Taxonomy" id="7936"/>
    <lineage>
        <taxon>Eukaryota</taxon>
        <taxon>Metazoa</taxon>
        <taxon>Chordata</taxon>
        <taxon>Craniata</taxon>
        <taxon>Vertebrata</taxon>
        <taxon>Euteleostomi</taxon>
        <taxon>Actinopterygii</taxon>
        <taxon>Neopterygii</taxon>
        <taxon>Teleostei</taxon>
        <taxon>Anguilliformes</taxon>
        <taxon>Anguillidae</taxon>
        <taxon>Anguilla</taxon>
    </lineage>
</organism>
<proteinExistence type="predicted"/>
<sequence>MVCILSSKWSKSSLYVLCAFMLMCSFSKKKECSFKFCDEVTWY</sequence>
<reference evidence="1" key="2">
    <citation type="journal article" date="2015" name="Fish Shellfish Immunol.">
        <title>Early steps in the European eel (Anguilla anguilla)-Vibrio vulnificus interaction in the gills: Role of the RtxA13 toxin.</title>
        <authorList>
            <person name="Callol A."/>
            <person name="Pajuelo D."/>
            <person name="Ebbesson L."/>
            <person name="Teles M."/>
            <person name="MacKenzie S."/>
            <person name="Amaro C."/>
        </authorList>
    </citation>
    <scope>NUCLEOTIDE SEQUENCE</scope>
</reference>
<reference evidence="1" key="1">
    <citation type="submission" date="2014-11" db="EMBL/GenBank/DDBJ databases">
        <authorList>
            <person name="Amaro Gonzalez C."/>
        </authorList>
    </citation>
    <scope>NUCLEOTIDE SEQUENCE</scope>
</reference>
<evidence type="ECO:0000313" key="1">
    <source>
        <dbReference type="EMBL" id="JAH24424.1"/>
    </source>
</evidence>